<feature type="transmembrane region" description="Helical" evidence="1">
    <location>
        <begin position="81"/>
        <end position="105"/>
    </location>
</feature>
<feature type="transmembrane region" description="Helical" evidence="1">
    <location>
        <begin position="50"/>
        <end position="69"/>
    </location>
</feature>
<gene>
    <name evidence="3" type="ORF">MNBD_GAMMA22-3036</name>
</gene>
<evidence type="ECO:0000259" key="2">
    <source>
        <dbReference type="Pfam" id="PF05425"/>
    </source>
</evidence>
<sequence length="152" mass="16983">MSIFNSLHLVAAVIWVGGMFFAYMILRPAAASLLPPPERLQLWSLCFNKFFLWVWIAIATILATGYFMVFNTYNGFSNAPIFVIAMHWLGIIMVLIFMHVFFAPYKRLKIAVQEGNWQAAAGKLAQIRILVAINTTIGLVILVIASLGKAGF</sequence>
<dbReference type="GO" id="GO:0016020">
    <property type="term" value="C:membrane"/>
    <property type="evidence" value="ECO:0007669"/>
    <property type="project" value="InterPro"/>
</dbReference>
<feature type="transmembrane region" description="Helical" evidence="1">
    <location>
        <begin position="125"/>
        <end position="147"/>
    </location>
</feature>
<proteinExistence type="predicted"/>
<dbReference type="Pfam" id="PF05425">
    <property type="entry name" value="CopD"/>
    <property type="match status" value="1"/>
</dbReference>
<protein>
    <recommendedName>
        <fullName evidence="2">Copper resistance protein D domain-containing protein</fullName>
    </recommendedName>
</protein>
<dbReference type="AlphaFoldDB" id="A0A3B1AW16"/>
<name>A0A3B1AW16_9ZZZZ</name>
<dbReference type="EMBL" id="UOFS01000031">
    <property type="protein sequence ID" value="VAW96996.1"/>
    <property type="molecule type" value="Genomic_DNA"/>
</dbReference>
<keyword evidence="1" id="KW-0812">Transmembrane</keyword>
<organism evidence="3">
    <name type="scientific">hydrothermal vent metagenome</name>
    <dbReference type="NCBI Taxonomy" id="652676"/>
    <lineage>
        <taxon>unclassified sequences</taxon>
        <taxon>metagenomes</taxon>
        <taxon>ecological metagenomes</taxon>
    </lineage>
</organism>
<evidence type="ECO:0000256" key="1">
    <source>
        <dbReference type="SAM" id="Phobius"/>
    </source>
</evidence>
<reference evidence="3" key="1">
    <citation type="submission" date="2018-06" db="EMBL/GenBank/DDBJ databases">
        <authorList>
            <person name="Zhirakovskaya E."/>
        </authorList>
    </citation>
    <scope>NUCLEOTIDE SEQUENCE</scope>
</reference>
<feature type="transmembrane region" description="Helical" evidence="1">
    <location>
        <begin position="7"/>
        <end position="30"/>
    </location>
</feature>
<feature type="domain" description="Copper resistance protein D" evidence="2">
    <location>
        <begin position="47"/>
        <end position="146"/>
    </location>
</feature>
<accession>A0A3B1AW16</accession>
<evidence type="ECO:0000313" key="3">
    <source>
        <dbReference type="EMBL" id="VAW96996.1"/>
    </source>
</evidence>
<keyword evidence="1" id="KW-1133">Transmembrane helix</keyword>
<dbReference type="InterPro" id="IPR008457">
    <property type="entry name" value="Cu-R_CopD_dom"/>
</dbReference>
<keyword evidence="1" id="KW-0472">Membrane</keyword>